<evidence type="ECO:0000313" key="2">
    <source>
        <dbReference type="Proteomes" id="UP000652761"/>
    </source>
</evidence>
<dbReference type="Proteomes" id="UP000652761">
    <property type="component" value="Unassembled WGS sequence"/>
</dbReference>
<keyword evidence="2" id="KW-1185">Reference proteome</keyword>
<evidence type="ECO:0000313" key="1">
    <source>
        <dbReference type="EMBL" id="MQL84232.1"/>
    </source>
</evidence>
<gene>
    <name evidence="1" type="ORF">Taro_016739</name>
</gene>
<organism evidence="1 2">
    <name type="scientific">Colocasia esculenta</name>
    <name type="common">Wild taro</name>
    <name type="synonym">Arum esculentum</name>
    <dbReference type="NCBI Taxonomy" id="4460"/>
    <lineage>
        <taxon>Eukaryota</taxon>
        <taxon>Viridiplantae</taxon>
        <taxon>Streptophyta</taxon>
        <taxon>Embryophyta</taxon>
        <taxon>Tracheophyta</taxon>
        <taxon>Spermatophyta</taxon>
        <taxon>Magnoliopsida</taxon>
        <taxon>Liliopsida</taxon>
        <taxon>Araceae</taxon>
        <taxon>Aroideae</taxon>
        <taxon>Colocasieae</taxon>
        <taxon>Colocasia</taxon>
    </lineage>
</organism>
<comment type="caution">
    <text evidence="1">The sequence shown here is derived from an EMBL/GenBank/DDBJ whole genome shotgun (WGS) entry which is preliminary data.</text>
</comment>
<sequence>MLVVTPSRPDPLRLGTHRFKTEGCAPFPSLTHSFLFFPPPSSPLSNGFPVLVVGGDTPVRAGGVIVELGARRRWPFQREGPNGSALLLEVRLLSSGRARTGRRRRGGSRRPRS</sequence>
<proteinExistence type="predicted"/>
<protein>
    <submittedName>
        <fullName evidence="1">Uncharacterized protein</fullName>
    </submittedName>
</protein>
<dbReference type="AlphaFoldDB" id="A0A843UEI2"/>
<reference evidence="1" key="1">
    <citation type="submission" date="2017-07" db="EMBL/GenBank/DDBJ databases">
        <title>Taro Niue Genome Assembly and Annotation.</title>
        <authorList>
            <person name="Atibalentja N."/>
            <person name="Keating K."/>
            <person name="Fields C.J."/>
        </authorList>
    </citation>
    <scope>NUCLEOTIDE SEQUENCE</scope>
    <source>
        <strain evidence="1">Niue_2</strain>
        <tissue evidence="1">Leaf</tissue>
    </source>
</reference>
<accession>A0A843UEI2</accession>
<name>A0A843UEI2_COLES</name>
<dbReference type="EMBL" id="NMUH01000748">
    <property type="protein sequence ID" value="MQL84232.1"/>
    <property type="molecule type" value="Genomic_DNA"/>
</dbReference>